<gene>
    <name evidence="1" type="ORF">KQI88_09765</name>
</gene>
<dbReference type="EMBL" id="JAHLQK010000003">
    <property type="protein sequence ID" value="MBU5676706.1"/>
    <property type="molecule type" value="Genomic_DNA"/>
</dbReference>
<keyword evidence="2" id="KW-1185">Reference proteome</keyword>
<accession>A0ABS6G3I0</accession>
<evidence type="ECO:0000313" key="2">
    <source>
        <dbReference type="Proteomes" id="UP000779508"/>
    </source>
</evidence>
<dbReference type="RefSeq" id="WP_216416804.1">
    <property type="nucleotide sequence ID" value="NZ_JAHLQK010000003.1"/>
</dbReference>
<sequence length="98" mass="11079">MEKKARVRQAVALKYDLEKDSVPIITASGLGTVADKIVEKGIESDVAIYEDERLVKELLQFKVGTEIPPELYEIVAQVLVFIENIDQKKGSAKYTKYY</sequence>
<dbReference type="PANTHER" id="PTHR30531">
    <property type="entry name" value="FLAGELLAR BIOSYNTHETIC PROTEIN FLHB"/>
    <property type="match status" value="1"/>
</dbReference>
<protein>
    <submittedName>
        <fullName evidence="1">EscU/YscU/HrcU family type III secretion system export apparatus switch protein</fullName>
    </submittedName>
</protein>
<dbReference type="Pfam" id="PF01312">
    <property type="entry name" value="Bac_export_2"/>
    <property type="match status" value="1"/>
</dbReference>
<dbReference type="Proteomes" id="UP000779508">
    <property type="component" value="Unassembled WGS sequence"/>
</dbReference>
<organism evidence="1 2">
    <name type="scientific">Alkaliphilus flagellatus</name>
    <dbReference type="NCBI Taxonomy" id="2841507"/>
    <lineage>
        <taxon>Bacteria</taxon>
        <taxon>Bacillati</taxon>
        <taxon>Bacillota</taxon>
        <taxon>Clostridia</taxon>
        <taxon>Peptostreptococcales</taxon>
        <taxon>Natronincolaceae</taxon>
        <taxon>Alkaliphilus</taxon>
    </lineage>
</organism>
<dbReference type="InterPro" id="IPR006135">
    <property type="entry name" value="T3SS_substrate_exporter"/>
</dbReference>
<evidence type="ECO:0000313" key="1">
    <source>
        <dbReference type="EMBL" id="MBU5676706.1"/>
    </source>
</evidence>
<name>A0ABS6G3I0_9FIRM</name>
<dbReference type="PANTHER" id="PTHR30531:SF12">
    <property type="entry name" value="FLAGELLAR BIOSYNTHETIC PROTEIN FLHB"/>
    <property type="match status" value="1"/>
</dbReference>
<reference evidence="1 2" key="1">
    <citation type="submission" date="2021-06" db="EMBL/GenBank/DDBJ databases">
        <authorList>
            <person name="Sun Q."/>
            <person name="Li D."/>
        </authorList>
    </citation>
    <scope>NUCLEOTIDE SEQUENCE [LARGE SCALE GENOMIC DNA]</scope>
    <source>
        <strain evidence="1 2">MSJ-5</strain>
    </source>
</reference>
<proteinExistence type="predicted"/>
<comment type="caution">
    <text evidence="1">The sequence shown here is derived from an EMBL/GenBank/DDBJ whole genome shotgun (WGS) entry which is preliminary data.</text>
</comment>